<reference evidence="2 3" key="1">
    <citation type="submission" date="2019-11" db="EMBL/GenBank/DDBJ databases">
        <title>Genome sequences of 17 halophilic strains isolated from different environments.</title>
        <authorList>
            <person name="Furrow R.E."/>
        </authorList>
    </citation>
    <scope>NUCLEOTIDE SEQUENCE [LARGE SCALE GENOMIC DNA]</scope>
    <source>
        <strain evidence="2 3">22506_14_FS</strain>
    </source>
</reference>
<dbReference type="RefSeq" id="WP_160918127.1">
    <property type="nucleotide sequence ID" value="NZ_WMEY01000001.1"/>
</dbReference>
<name>A0A845EPB2_9BACL</name>
<evidence type="ECO:0000313" key="2">
    <source>
        <dbReference type="EMBL" id="MYL62261.1"/>
    </source>
</evidence>
<evidence type="ECO:0000259" key="1">
    <source>
        <dbReference type="Pfam" id="PF18754"/>
    </source>
</evidence>
<dbReference type="InterPro" id="IPR041135">
    <property type="entry name" value="Nmad3"/>
</dbReference>
<evidence type="ECO:0000313" key="3">
    <source>
        <dbReference type="Proteomes" id="UP000447833"/>
    </source>
</evidence>
<dbReference type="Pfam" id="PF18754">
    <property type="entry name" value="Nmad3"/>
    <property type="match status" value="1"/>
</dbReference>
<dbReference type="AlphaFoldDB" id="A0A845EPB2"/>
<protein>
    <recommendedName>
        <fullName evidence="1">Nucleotide modification associated domain-containing protein</fullName>
    </recommendedName>
</protein>
<sequence>MKLVLSRKGFDAGSGGRLSPYDEATGKYVWLPIPERKQVFQARIRYDEIPVERGYLGAVVGTNVSDLYQEIYRTSKIKVGNGMRQIDDPDIYAHFDPMLGRPPWVPETSQLPIGKGFGQANAAPHLRKMDVADGDLFLFFGGFKAIGKARKGHFLYGWMKVKKRIETYAEAQAASGKYGLGRHPHVTKDAFSKLNYVYVPDEWLFEDLGIPGCGYFTTLNEGLRLSERLDGKHGTWRLPSFLYQNISQVHHRTWHQDADGCTVSTGIGQEFVCANPGADGEAWIRDLFVRNQGNIFREGVRSV</sequence>
<dbReference type="EMBL" id="WMEY01000001">
    <property type="protein sequence ID" value="MYL62261.1"/>
    <property type="molecule type" value="Genomic_DNA"/>
</dbReference>
<feature type="domain" description="Nucleotide modification associated" evidence="1">
    <location>
        <begin position="2"/>
        <end position="273"/>
    </location>
</feature>
<comment type="caution">
    <text evidence="2">The sequence shown here is derived from an EMBL/GenBank/DDBJ whole genome shotgun (WGS) entry which is preliminary data.</text>
</comment>
<gene>
    <name evidence="2" type="ORF">GLW07_02710</name>
</gene>
<organism evidence="2 3">
    <name type="scientific">Guptibacillus hwajinpoensis</name>
    <dbReference type="NCBI Taxonomy" id="208199"/>
    <lineage>
        <taxon>Bacteria</taxon>
        <taxon>Bacillati</taxon>
        <taxon>Bacillota</taxon>
        <taxon>Bacilli</taxon>
        <taxon>Bacillales</taxon>
        <taxon>Guptibacillaceae</taxon>
        <taxon>Guptibacillus</taxon>
    </lineage>
</organism>
<proteinExistence type="predicted"/>
<dbReference type="Proteomes" id="UP000447833">
    <property type="component" value="Unassembled WGS sequence"/>
</dbReference>
<accession>A0A845EPB2</accession>